<keyword evidence="13" id="KW-0756">Sterol biosynthesis</keyword>
<evidence type="ECO:0000256" key="1">
    <source>
        <dbReference type="ARBA" id="ARBA00004514"/>
    </source>
</evidence>
<dbReference type="PIRSF" id="PIRSF036639">
    <property type="entry name" value="PMK_anim"/>
    <property type="match status" value="1"/>
</dbReference>
<keyword evidence="11 18" id="KW-0067">ATP-binding</keyword>
<evidence type="ECO:0000256" key="9">
    <source>
        <dbReference type="ARBA" id="ARBA00022777"/>
    </source>
</evidence>
<organism evidence="19 20">
    <name type="scientific">Aquatica leii</name>
    <dbReference type="NCBI Taxonomy" id="1421715"/>
    <lineage>
        <taxon>Eukaryota</taxon>
        <taxon>Metazoa</taxon>
        <taxon>Ecdysozoa</taxon>
        <taxon>Arthropoda</taxon>
        <taxon>Hexapoda</taxon>
        <taxon>Insecta</taxon>
        <taxon>Pterygota</taxon>
        <taxon>Neoptera</taxon>
        <taxon>Endopterygota</taxon>
        <taxon>Coleoptera</taxon>
        <taxon>Polyphaga</taxon>
        <taxon>Elateriformia</taxon>
        <taxon>Elateroidea</taxon>
        <taxon>Lampyridae</taxon>
        <taxon>Luciolinae</taxon>
        <taxon>Aquatica</taxon>
    </lineage>
</organism>
<comment type="subcellular location">
    <subcellularLocation>
        <location evidence="1">Cytoplasm</location>
        <location evidence="1">Cytosol</location>
    </subcellularLocation>
</comment>
<dbReference type="AlphaFoldDB" id="A0AAN7Q4K6"/>
<evidence type="ECO:0000256" key="7">
    <source>
        <dbReference type="ARBA" id="ARBA00022679"/>
    </source>
</evidence>
<keyword evidence="12" id="KW-0752">Steroid biosynthesis</keyword>
<evidence type="ECO:0000256" key="2">
    <source>
        <dbReference type="ARBA" id="ARBA00005017"/>
    </source>
</evidence>
<dbReference type="NCBIfam" id="TIGR01223">
    <property type="entry name" value="Pmev_kin_anim"/>
    <property type="match status" value="1"/>
</dbReference>
<evidence type="ECO:0000313" key="19">
    <source>
        <dbReference type="EMBL" id="KAK4883132.1"/>
    </source>
</evidence>
<dbReference type="SUPFAM" id="SSF52540">
    <property type="entry name" value="P-loop containing nucleoside triphosphate hydrolases"/>
    <property type="match status" value="1"/>
</dbReference>
<dbReference type="PANTHER" id="PTHR13101">
    <property type="entry name" value="PHOSPHOMEVALONATE KINASE"/>
    <property type="match status" value="1"/>
</dbReference>
<evidence type="ECO:0000256" key="13">
    <source>
        <dbReference type="ARBA" id="ARBA00023011"/>
    </source>
</evidence>
<keyword evidence="9" id="KW-0418">Kinase</keyword>
<dbReference type="FunFam" id="3.40.50.300:FF:001026">
    <property type="entry name" value="Phosphomevalonate kinase"/>
    <property type="match status" value="1"/>
</dbReference>
<keyword evidence="4" id="KW-0963">Cytoplasm</keyword>
<dbReference type="Pfam" id="PF04275">
    <property type="entry name" value="P-mevalo_kinase"/>
    <property type="match status" value="1"/>
</dbReference>
<keyword evidence="16" id="KW-0753">Steroid metabolism</keyword>
<dbReference type="GO" id="GO:0005524">
    <property type="term" value="F:ATP binding"/>
    <property type="evidence" value="ECO:0007669"/>
    <property type="project" value="UniProtKB-KW"/>
</dbReference>
<comment type="caution">
    <text evidence="19">The sequence shown here is derived from an EMBL/GenBank/DDBJ whole genome shotgun (WGS) entry which is preliminary data.</text>
</comment>
<evidence type="ECO:0000256" key="11">
    <source>
        <dbReference type="ARBA" id="ARBA00022840"/>
    </source>
</evidence>
<keyword evidence="20" id="KW-1185">Reference proteome</keyword>
<dbReference type="EC" id="2.7.4.2" evidence="3"/>
<keyword evidence="7" id="KW-0808">Transferase</keyword>
<gene>
    <name evidence="19" type="ORF">RN001_006451</name>
</gene>
<keyword evidence="15" id="KW-1207">Sterol metabolism</keyword>
<keyword evidence="14" id="KW-0443">Lipid metabolism</keyword>
<accession>A0AAN7Q4K6</accession>
<feature type="binding site" evidence="18">
    <location>
        <position position="165"/>
    </location>
    <ligand>
        <name>substrate</name>
    </ligand>
</feature>
<dbReference type="PANTHER" id="PTHR13101:SF1">
    <property type="entry name" value="PHOSPHOMEVALONATE KINASE"/>
    <property type="match status" value="1"/>
</dbReference>
<evidence type="ECO:0000256" key="10">
    <source>
        <dbReference type="ARBA" id="ARBA00022778"/>
    </source>
</evidence>
<evidence type="ECO:0000256" key="14">
    <source>
        <dbReference type="ARBA" id="ARBA00023098"/>
    </source>
</evidence>
<evidence type="ECO:0000256" key="5">
    <source>
        <dbReference type="ARBA" id="ARBA00022516"/>
    </source>
</evidence>
<proteinExistence type="predicted"/>
<evidence type="ECO:0000256" key="18">
    <source>
        <dbReference type="PIRSR" id="PIRSR036639-1"/>
    </source>
</evidence>
<dbReference type="Gene3D" id="3.40.50.300">
    <property type="entry name" value="P-loop containing nucleotide triphosphate hydrolases"/>
    <property type="match status" value="1"/>
</dbReference>
<dbReference type="InterPro" id="IPR027417">
    <property type="entry name" value="P-loop_NTPase"/>
</dbReference>
<evidence type="ECO:0000256" key="16">
    <source>
        <dbReference type="ARBA" id="ARBA00023221"/>
    </source>
</evidence>
<dbReference type="Proteomes" id="UP001353858">
    <property type="component" value="Unassembled WGS sequence"/>
</dbReference>
<evidence type="ECO:0000256" key="6">
    <source>
        <dbReference type="ARBA" id="ARBA00022548"/>
    </source>
</evidence>
<dbReference type="GO" id="GO:0005829">
    <property type="term" value="C:cytosol"/>
    <property type="evidence" value="ECO:0007669"/>
    <property type="project" value="UniProtKB-SubCell"/>
</dbReference>
<dbReference type="InterPro" id="IPR005919">
    <property type="entry name" value="Pmev_kin_anim"/>
</dbReference>
<dbReference type="GO" id="GO:0019287">
    <property type="term" value="P:isopentenyl diphosphate biosynthetic process, mevalonate pathway"/>
    <property type="evidence" value="ECO:0007669"/>
    <property type="project" value="TreeGrafter"/>
</dbReference>
<evidence type="ECO:0000313" key="20">
    <source>
        <dbReference type="Proteomes" id="UP001353858"/>
    </source>
</evidence>
<evidence type="ECO:0000256" key="3">
    <source>
        <dbReference type="ARBA" id="ARBA00012958"/>
    </source>
</evidence>
<keyword evidence="6" id="KW-0153">Cholesterol metabolism</keyword>
<dbReference type="EMBL" id="JARPUR010000002">
    <property type="protein sequence ID" value="KAK4883132.1"/>
    <property type="molecule type" value="Genomic_DNA"/>
</dbReference>
<keyword evidence="10" id="KW-0152">Cholesterol biosynthesis</keyword>
<evidence type="ECO:0000256" key="4">
    <source>
        <dbReference type="ARBA" id="ARBA00022490"/>
    </source>
</evidence>
<name>A0AAN7Q4K6_9COLE</name>
<protein>
    <recommendedName>
        <fullName evidence="17">Phosphomevalonate kinase</fullName>
        <ecNumber evidence="3">2.7.4.2</ecNumber>
    </recommendedName>
</protein>
<reference evidence="20" key="1">
    <citation type="submission" date="2023-01" db="EMBL/GenBank/DDBJ databases">
        <title>Key to firefly adult light organ development and bioluminescence: homeobox transcription factors regulate luciferase expression and transportation to peroxisome.</title>
        <authorList>
            <person name="Fu X."/>
        </authorList>
    </citation>
    <scope>NUCLEOTIDE SEQUENCE [LARGE SCALE GENOMIC DNA]</scope>
</reference>
<dbReference type="GO" id="GO:0004631">
    <property type="term" value="F:phosphomevalonate kinase activity"/>
    <property type="evidence" value="ECO:0007669"/>
    <property type="project" value="UniProtKB-EC"/>
</dbReference>
<evidence type="ECO:0000256" key="17">
    <source>
        <dbReference type="ARBA" id="ARBA00034549"/>
    </source>
</evidence>
<sequence length="183" mass="21240">MNRKILLISGKRKSGKDYISEKVLEIIGNEKGCIIRISEPIKSHYAKENNLDLSELMSDNKYKENYRLQMIIWSDQVRSRDPGYFCRAACENGAFKPIWIVSDIRRKTDIGWFKDTYKDQIKTVRIFADEETRKARGYIFTSGVDDGVSECGLDDYIDWDLCVTNNNSEECDESIQEILKLIS</sequence>
<evidence type="ECO:0000256" key="15">
    <source>
        <dbReference type="ARBA" id="ARBA00023166"/>
    </source>
</evidence>
<evidence type="ECO:0000256" key="8">
    <source>
        <dbReference type="ARBA" id="ARBA00022741"/>
    </source>
</evidence>
<keyword evidence="8 18" id="KW-0547">Nucleotide-binding</keyword>
<comment type="pathway">
    <text evidence="2">Isoprenoid biosynthesis; isopentenyl diphosphate biosynthesis via mevalonate pathway; isopentenyl diphosphate from (R)-mevalonate: step 2/3.</text>
</comment>
<feature type="binding site" evidence="18">
    <location>
        <position position="136"/>
    </location>
    <ligand>
        <name>ATP</name>
        <dbReference type="ChEBI" id="CHEBI:30616"/>
    </ligand>
</feature>
<feature type="binding site" evidence="18">
    <location>
        <begin position="11"/>
        <end position="17"/>
    </location>
    <ligand>
        <name>ATP</name>
        <dbReference type="ChEBI" id="CHEBI:30616"/>
    </ligand>
</feature>
<evidence type="ECO:0000256" key="12">
    <source>
        <dbReference type="ARBA" id="ARBA00022955"/>
    </source>
</evidence>
<dbReference type="GO" id="GO:0006695">
    <property type="term" value="P:cholesterol biosynthetic process"/>
    <property type="evidence" value="ECO:0007669"/>
    <property type="project" value="UniProtKB-KW"/>
</dbReference>
<keyword evidence="5" id="KW-0444">Lipid biosynthesis</keyword>